<evidence type="ECO:0000313" key="2">
    <source>
        <dbReference type="Proteomes" id="UP000569914"/>
    </source>
</evidence>
<dbReference type="Pfam" id="PF04655">
    <property type="entry name" value="APH_6_hur"/>
    <property type="match status" value="1"/>
</dbReference>
<reference evidence="1 2" key="1">
    <citation type="submission" date="2020-07" db="EMBL/GenBank/DDBJ databases">
        <title>Sequencing the genomes of 1000 actinobacteria strains.</title>
        <authorList>
            <person name="Klenk H.-P."/>
        </authorList>
    </citation>
    <scope>NUCLEOTIDE SEQUENCE [LARGE SCALE GENOMIC DNA]</scope>
    <source>
        <strain evidence="1 2">DSM 22083</strain>
    </source>
</reference>
<keyword evidence="1" id="KW-0418">Kinase</keyword>
<sequence length="306" mass="32597">MHASELQVPDRFRHEVLRRTPVAGAAWLAELPGRCAELCRRWRLTISGPVAAGGTSMVVPVIMPAGRAALKIIGPTIDATTEATALQAFDGDGVVRLFEADPTANALLLEWLPGPSLDSEPDPQAAVRIAGGLAARLGQTPAPAGIAGLDDGAEAWRHQLIEQHEAADQAGLAFPDDLFAQALQAVAELGRSRPRRLTHGDLSLDNVLSDGDGRWVAIDPLLVAGPVAHEVHTIVRSRLPEIGDTATLAELTKEAARAAEVDHGWASRLSLARYVASAYWESQNGGDPDNVRRLRTATLFSVRLIS</sequence>
<dbReference type="Proteomes" id="UP000569914">
    <property type="component" value="Unassembled WGS sequence"/>
</dbReference>
<dbReference type="RefSeq" id="WP_179752145.1">
    <property type="nucleotide sequence ID" value="NZ_JACCBU010000001.1"/>
</dbReference>
<organism evidence="1 2">
    <name type="scientific">Microlunatus parietis</name>
    <dbReference type="NCBI Taxonomy" id="682979"/>
    <lineage>
        <taxon>Bacteria</taxon>
        <taxon>Bacillati</taxon>
        <taxon>Actinomycetota</taxon>
        <taxon>Actinomycetes</taxon>
        <taxon>Propionibacteriales</taxon>
        <taxon>Propionibacteriaceae</taxon>
        <taxon>Microlunatus</taxon>
    </lineage>
</organism>
<dbReference type="EC" id="2.7.1.72" evidence="1"/>
<gene>
    <name evidence="1" type="ORF">BKA15_003103</name>
</gene>
<keyword evidence="2" id="KW-1185">Reference proteome</keyword>
<name>A0A7Y9L9G8_9ACTN</name>
<dbReference type="AlphaFoldDB" id="A0A7Y9L9G8"/>
<dbReference type="GO" id="GO:0019748">
    <property type="term" value="P:secondary metabolic process"/>
    <property type="evidence" value="ECO:0007669"/>
    <property type="project" value="InterPro"/>
</dbReference>
<comment type="caution">
    <text evidence="1">The sequence shown here is derived from an EMBL/GenBank/DDBJ whole genome shotgun (WGS) entry which is preliminary data.</text>
</comment>
<dbReference type="SUPFAM" id="SSF56112">
    <property type="entry name" value="Protein kinase-like (PK-like)"/>
    <property type="match status" value="1"/>
</dbReference>
<dbReference type="InterPro" id="IPR006748">
    <property type="entry name" value="NH2Glyco/OHUrea_AB-resist_kin"/>
</dbReference>
<dbReference type="Gene3D" id="3.90.1200.10">
    <property type="match status" value="1"/>
</dbReference>
<dbReference type="InterPro" id="IPR011009">
    <property type="entry name" value="Kinase-like_dom_sf"/>
</dbReference>
<dbReference type="GO" id="GO:0050300">
    <property type="term" value="F:aminoglycoside 6-kinase activity"/>
    <property type="evidence" value="ECO:0007669"/>
    <property type="project" value="UniProtKB-EC"/>
</dbReference>
<proteinExistence type="predicted"/>
<keyword evidence="1" id="KW-0808">Transferase</keyword>
<dbReference type="EMBL" id="JACCBU010000001">
    <property type="protein sequence ID" value="NYE71774.1"/>
    <property type="molecule type" value="Genomic_DNA"/>
</dbReference>
<accession>A0A7Y9L9G8</accession>
<evidence type="ECO:0000313" key="1">
    <source>
        <dbReference type="EMBL" id="NYE71774.1"/>
    </source>
</evidence>
<protein>
    <submittedName>
        <fullName evidence="1">Streptomycin 6-kinase</fullName>
        <ecNumber evidence="1">2.7.1.72</ecNumber>
    </submittedName>
</protein>